<evidence type="ECO:0000313" key="2">
    <source>
        <dbReference type="Proteomes" id="UP000814140"/>
    </source>
</evidence>
<sequence>MNTDPLSDTAAPRYAYESDEEEDELNPLSHHKPSGSEDLHIEMKGVVRTGRDDRHLIVASTEAGKFWAQGADLGEQKGAVYVNNISVGLFFEPSWTDAIVLVSEVATSLPIWAMYPYAQAVLDLVKPERVTVIDSYPVPVYITSRPLAYQDAPVRYLLTRGKASPNPAFLPFSPPNLIQTTSAAFASIVAFSNTSSVATLLLLPSPHIPRPRRSELSRSDFSSASELDFSWSSDLIKAVHASIFTGEQTSHAWIDRGKQRSLAEVRRRGDIGDGGMYM</sequence>
<comment type="caution">
    <text evidence="1">The sequence shown here is derived from an EMBL/GenBank/DDBJ whole genome shotgun (WGS) entry which is preliminary data.</text>
</comment>
<gene>
    <name evidence="1" type="ORF">BV25DRAFT_1869747</name>
</gene>
<name>A0ACB8T4H7_9AGAM</name>
<dbReference type="Proteomes" id="UP000814140">
    <property type="component" value="Unassembled WGS sequence"/>
</dbReference>
<protein>
    <submittedName>
        <fullName evidence="1">Uncharacterized protein</fullName>
    </submittedName>
</protein>
<evidence type="ECO:0000313" key="1">
    <source>
        <dbReference type="EMBL" id="KAI0063664.1"/>
    </source>
</evidence>
<reference evidence="1" key="2">
    <citation type="journal article" date="2022" name="New Phytol.">
        <title>Evolutionary transition to the ectomycorrhizal habit in the genomes of a hyperdiverse lineage of mushroom-forming fungi.</title>
        <authorList>
            <person name="Looney B."/>
            <person name="Miyauchi S."/>
            <person name="Morin E."/>
            <person name="Drula E."/>
            <person name="Courty P.E."/>
            <person name="Kohler A."/>
            <person name="Kuo A."/>
            <person name="LaButti K."/>
            <person name="Pangilinan J."/>
            <person name="Lipzen A."/>
            <person name="Riley R."/>
            <person name="Andreopoulos W."/>
            <person name="He G."/>
            <person name="Johnson J."/>
            <person name="Nolan M."/>
            <person name="Tritt A."/>
            <person name="Barry K.W."/>
            <person name="Grigoriev I.V."/>
            <person name="Nagy L.G."/>
            <person name="Hibbett D."/>
            <person name="Henrissat B."/>
            <person name="Matheny P.B."/>
            <person name="Labbe J."/>
            <person name="Martin F.M."/>
        </authorList>
    </citation>
    <scope>NUCLEOTIDE SEQUENCE</scope>
    <source>
        <strain evidence="1">HHB10654</strain>
    </source>
</reference>
<keyword evidence="2" id="KW-1185">Reference proteome</keyword>
<dbReference type="EMBL" id="MU277202">
    <property type="protein sequence ID" value="KAI0063664.1"/>
    <property type="molecule type" value="Genomic_DNA"/>
</dbReference>
<accession>A0ACB8T4H7</accession>
<proteinExistence type="predicted"/>
<organism evidence="1 2">
    <name type="scientific">Artomyces pyxidatus</name>
    <dbReference type="NCBI Taxonomy" id="48021"/>
    <lineage>
        <taxon>Eukaryota</taxon>
        <taxon>Fungi</taxon>
        <taxon>Dikarya</taxon>
        <taxon>Basidiomycota</taxon>
        <taxon>Agaricomycotina</taxon>
        <taxon>Agaricomycetes</taxon>
        <taxon>Russulales</taxon>
        <taxon>Auriscalpiaceae</taxon>
        <taxon>Artomyces</taxon>
    </lineage>
</organism>
<reference evidence="1" key="1">
    <citation type="submission" date="2021-03" db="EMBL/GenBank/DDBJ databases">
        <authorList>
            <consortium name="DOE Joint Genome Institute"/>
            <person name="Ahrendt S."/>
            <person name="Looney B.P."/>
            <person name="Miyauchi S."/>
            <person name="Morin E."/>
            <person name="Drula E."/>
            <person name="Courty P.E."/>
            <person name="Chicoki N."/>
            <person name="Fauchery L."/>
            <person name="Kohler A."/>
            <person name="Kuo A."/>
            <person name="Labutti K."/>
            <person name="Pangilinan J."/>
            <person name="Lipzen A."/>
            <person name="Riley R."/>
            <person name="Andreopoulos W."/>
            <person name="He G."/>
            <person name="Johnson J."/>
            <person name="Barry K.W."/>
            <person name="Grigoriev I.V."/>
            <person name="Nagy L."/>
            <person name="Hibbett D."/>
            <person name="Henrissat B."/>
            <person name="Matheny P.B."/>
            <person name="Labbe J."/>
            <person name="Martin F."/>
        </authorList>
    </citation>
    <scope>NUCLEOTIDE SEQUENCE</scope>
    <source>
        <strain evidence="1">HHB10654</strain>
    </source>
</reference>